<keyword evidence="1" id="KW-0812">Transmembrane</keyword>
<organism evidence="2">
    <name type="scientific">freshwater metagenome</name>
    <dbReference type="NCBI Taxonomy" id="449393"/>
    <lineage>
        <taxon>unclassified sequences</taxon>
        <taxon>metagenomes</taxon>
        <taxon>ecological metagenomes</taxon>
    </lineage>
</organism>
<feature type="transmembrane region" description="Helical" evidence="1">
    <location>
        <begin position="118"/>
        <end position="142"/>
    </location>
</feature>
<evidence type="ECO:0000256" key="1">
    <source>
        <dbReference type="SAM" id="Phobius"/>
    </source>
</evidence>
<proteinExistence type="predicted"/>
<gene>
    <name evidence="2" type="ORF">UFOPK2761_01178</name>
</gene>
<feature type="transmembrane region" description="Helical" evidence="1">
    <location>
        <begin position="91"/>
        <end position="112"/>
    </location>
</feature>
<evidence type="ECO:0000313" key="2">
    <source>
        <dbReference type="EMBL" id="CAB4739777.1"/>
    </source>
</evidence>
<keyword evidence="1" id="KW-0472">Membrane</keyword>
<protein>
    <submittedName>
        <fullName evidence="2">Unannotated protein</fullName>
    </submittedName>
</protein>
<dbReference type="AlphaFoldDB" id="A0A6J6SYR6"/>
<reference evidence="2" key="1">
    <citation type="submission" date="2020-05" db="EMBL/GenBank/DDBJ databases">
        <authorList>
            <person name="Chiriac C."/>
            <person name="Salcher M."/>
            <person name="Ghai R."/>
            <person name="Kavagutti S V."/>
        </authorList>
    </citation>
    <scope>NUCLEOTIDE SEQUENCE</scope>
</reference>
<dbReference type="EMBL" id="CAEZYQ010000007">
    <property type="protein sequence ID" value="CAB4739777.1"/>
    <property type="molecule type" value="Genomic_DNA"/>
</dbReference>
<name>A0A6J6SYR6_9ZZZZ</name>
<sequence length="266" mass="28511">MSDAQPRSRRPLALVALLTLSALTGLGVLATGVLAPWSWQARLCVAIAGIGLLGNVPFVGRHWSSSARWADRVRTRDGATVIAYDRVPAYAAAWALGWTTLVAVLGTSFGVAGGHTGMSLLLGLPFVLLFGLPLVDTLLALLRGAEVVADGERLTVRSWHTETSIAWDDVERVTLDLGPRGMVIAVAGYTAGTTWRGRRLQHVLPGRVPMAPGRVDVDSRAVEPHSPWLLIVLQDWAADADARGQIGTPEAERRLRQGRDMATGSY</sequence>
<accession>A0A6J6SYR6</accession>
<keyword evidence="1" id="KW-1133">Transmembrane helix</keyword>
<feature type="transmembrane region" description="Helical" evidence="1">
    <location>
        <begin position="12"/>
        <end position="33"/>
    </location>
</feature>
<feature type="transmembrane region" description="Helical" evidence="1">
    <location>
        <begin position="39"/>
        <end position="59"/>
    </location>
</feature>